<proteinExistence type="predicted"/>
<gene>
    <name evidence="2" type="ORF">AYI69_g9224</name>
</gene>
<feature type="region of interest" description="Disordered" evidence="1">
    <location>
        <begin position="498"/>
        <end position="525"/>
    </location>
</feature>
<name>A0A1R1XE31_9FUNG</name>
<evidence type="ECO:0000313" key="2">
    <source>
        <dbReference type="EMBL" id="OMJ12891.1"/>
    </source>
</evidence>
<organism evidence="2 3">
    <name type="scientific">Smittium culicis</name>
    <dbReference type="NCBI Taxonomy" id="133412"/>
    <lineage>
        <taxon>Eukaryota</taxon>
        <taxon>Fungi</taxon>
        <taxon>Fungi incertae sedis</taxon>
        <taxon>Zoopagomycota</taxon>
        <taxon>Kickxellomycotina</taxon>
        <taxon>Harpellomycetes</taxon>
        <taxon>Harpellales</taxon>
        <taxon>Legeriomycetaceae</taxon>
        <taxon>Smittium</taxon>
    </lineage>
</organism>
<accession>A0A1R1XE31</accession>
<dbReference type="AlphaFoldDB" id="A0A1R1XE31"/>
<feature type="region of interest" description="Disordered" evidence="1">
    <location>
        <begin position="86"/>
        <end position="163"/>
    </location>
</feature>
<reference evidence="3" key="1">
    <citation type="submission" date="2017-01" db="EMBL/GenBank/DDBJ databases">
        <authorList>
            <person name="Wang Y."/>
            <person name="White M."/>
            <person name="Kvist S."/>
            <person name="Moncalvo J.-M."/>
        </authorList>
    </citation>
    <scope>NUCLEOTIDE SEQUENCE [LARGE SCALE GENOMIC DNA]</scope>
    <source>
        <strain evidence="3">ID-206-W2</strain>
    </source>
</reference>
<keyword evidence="3" id="KW-1185">Reference proteome</keyword>
<evidence type="ECO:0000256" key="1">
    <source>
        <dbReference type="SAM" id="MobiDB-lite"/>
    </source>
</evidence>
<comment type="caution">
    <text evidence="2">The sequence shown here is derived from an EMBL/GenBank/DDBJ whole genome shotgun (WGS) entry which is preliminary data.</text>
</comment>
<protein>
    <submittedName>
        <fullName evidence="2">Uncharacterized protein</fullName>
    </submittedName>
</protein>
<feature type="compositionally biased region" description="Basic residues" evidence="1">
    <location>
        <begin position="56"/>
        <end position="68"/>
    </location>
</feature>
<sequence length="558" mass="61781">MRTMLADLASTITQSRIDNLHKKMVLPGRTPQLIESKIKPLIANDQLETMIAANKTVRKSRKKRKGPFHQRQQPGNIYYPAAAPVQQAAPAQNQSNTSHNQGGGDQSHNERSSISLVKESHRGSEGQEPGILQQPVYDSKEDGRPPPSLRSPEPQQSCGGTLIQDGNIDVHMQDDQEQGLHGVPGLGRRLHACVPITSPPVWTLSEPSYLYQGTQTSPNLGQNSGHTSLSILGRPFDNMGVQGEVYGKHSNIVFPAYQTGIQNQFEEVDPDSFPINNSLGDGDKFQNDEPEDPQGQDQRFPKSSSHVGSSSPRTPYVEKAIGAEEKRAEEFEFMDISGDAEQICVTEPEILVPKTQEMERAMISAGDPRAGDLYRCQRHGMGDSDICTNVHQFSGRIEQADGSDRMISLQLKFWEIGDTLRAPQHRPVCIQSKQQGAELLQLVHSREREGNICPLTLMETMEQPLLLSSMEFNHSGDSEGQERTSHTDFSDSYVEFNTVIPKPPQTSSDGTCTYAGNGDYSRPQKRKILNNGQKTVVSISLEDRRSSLENQGYNKEAI</sequence>
<dbReference type="Proteomes" id="UP000187429">
    <property type="component" value="Unassembled WGS sequence"/>
</dbReference>
<feature type="region of interest" description="Disordered" evidence="1">
    <location>
        <begin position="56"/>
        <end position="75"/>
    </location>
</feature>
<evidence type="ECO:0000313" key="3">
    <source>
        <dbReference type="Proteomes" id="UP000187429"/>
    </source>
</evidence>
<feature type="region of interest" description="Disordered" evidence="1">
    <location>
        <begin position="268"/>
        <end position="317"/>
    </location>
</feature>
<dbReference type="EMBL" id="LSSM01005338">
    <property type="protein sequence ID" value="OMJ12891.1"/>
    <property type="molecule type" value="Genomic_DNA"/>
</dbReference>